<name>A2SNE2_METPP</name>
<proteinExistence type="predicted"/>
<organism evidence="1 2">
    <name type="scientific">Methylibium petroleiphilum (strain ATCC BAA-1232 / LMG 22953 / PM1)</name>
    <dbReference type="NCBI Taxonomy" id="420662"/>
    <lineage>
        <taxon>Bacteria</taxon>
        <taxon>Pseudomonadati</taxon>
        <taxon>Pseudomonadota</taxon>
        <taxon>Betaproteobacteria</taxon>
        <taxon>Burkholderiales</taxon>
        <taxon>Sphaerotilaceae</taxon>
        <taxon>Methylibium</taxon>
    </lineage>
</organism>
<sequence length="160" mass="18010">MGSIATELHDKSHEVDREPFEVIFSVRFRAGNGTKRDVKVPLTATYEELAWSPKDVSARARTLAAAQQQPGERLLVADYCLDALTSQSIERELEGQHGFRATPVPSLYNPVHSSFVRYREQWIDGQLVLAVQKSAFYRYCVVPQHLWSRATPGSIPVLVV</sequence>
<keyword evidence="1" id="KW-0614">Plasmid</keyword>
<gene>
    <name evidence="1" type="ordered locus">Mpe_B0306</name>
</gene>
<dbReference type="RefSeq" id="WP_011831669.1">
    <property type="nucleotide sequence ID" value="NC_008826.1"/>
</dbReference>
<dbReference type="KEGG" id="mpt:Mpe_B0306"/>
<keyword evidence="2" id="KW-1185">Reference proteome</keyword>
<evidence type="ECO:0000313" key="2">
    <source>
        <dbReference type="Proteomes" id="UP000000366"/>
    </source>
</evidence>
<dbReference type="Proteomes" id="UP000000366">
    <property type="component" value="Plasmid RPME01"/>
</dbReference>
<reference evidence="1 2" key="1">
    <citation type="journal article" date="2007" name="J. Bacteriol.">
        <title>Whole-genome analysis of the methyl tert-butyl ether-degrading beta-proteobacterium Methylibium petroleiphilum PM1.</title>
        <authorList>
            <person name="Kane S.R."/>
            <person name="Chakicherla A.Y."/>
            <person name="Chain P.S.G."/>
            <person name="Schmidt R."/>
            <person name="Shin M.W."/>
            <person name="Legler T.C."/>
            <person name="Scow K.M."/>
            <person name="Larimer F.W."/>
            <person name="Lucas S.M."/>
            <person name="Richardson P.M."/>
            <person name="Hristova K.R."/>
        </authorList>
    </citation>
    <scope>NUCLEOTIDE SEQUENCE [LARGE SCALE GENOMIC DNA]</scope>
    <source>
        <strain evidence="2">ATCC BAA-1232 / LMG 22953 / PM1</strain>
        <plasmid evidence="1 2">RPME01</plasmid>
    </source>
</reference>
<protein>
    <submittedName>
        <fullName evidence="1">Uncharacterized protein</fullName>
    </submittedName>
</protein>
<accession>A2SNE2</accession>
<dbReference type="EMBL" id="CP000556">
    <property type="protein sequence ID" value="ABM97081.1"/>
    <property type="molecule type" value="Genomic_DNA"/>
</dbReference>
<geneLocation type="plasmid" evidence="1 2">
    <name>RPME01</name>
</geneLocation>
<evidence type="ECO:0000313" key="1">
    <source>
        <dbReference type="EMBL" id="ABM97081.1"/>
    </source>
</evidence>
<dbReference type="HOGENOM" id="CLU_1650170_0_0_4"/>
<dbReference type="AlphaFoldDB" id="A2SNE2"/>